<dbReference type="Pfam" id="PF25597">
    <property type="entry name" value="SH3_retrovirus"/>
    <property type="match status" value="1"/>
</dbReference>
<dbReference type="GO" id="GO:0015074">
    <property type="term" value="P:DNA integration"/>
    <property type="evidence" value="ECO:0007669"/>
    <property type="project" value="InterPro"/>
</dbReference>
<proteinExistence type="predicted"/>
<dbReference type="InterPro" id="IPR057670">
    <property type="entry name" value="SH3_retrovirus"/>
</dbReference>
<evidence type="ECO:0000259" key="2">
    <source>
        <dbReference type="PROSITE" id="PS50994"/>
    </source>
</evidence>
<dbReference type="InterPro" id="IPR013103">
    <property type="entry name" value="RVT_2"/>
</dbReference>
<dbReference type="GO" id="GO:0003676">
    <property type="term" value="F:nucleic acid binding"/>
    <property type="evidence" value="ECO:0007669"/>
    <property type="project" value="InterPro"/>
</dbReference>
<feature type="compositionally biased region" description="Low complexity" evidence="1">
    <location>
        <begin position="183"/>
        <end position="192"/>
    </location>
</feature>
<reference evidence="3 4" key="1">
    <citation type="submission" date="2018-08" db="EMBL/GenBank/DDBJ databases">
        <title>Genomic investigation of the strawberry pathogen Phytophthora fragariae indicates pathogenicity is determined by transcriptional variation in three key races.</title>
        <authorList>
            <person name="Adams T.M."/>
            <person name="Armitage A.D."/>
            <person name="Sobczyk M.K."/>
            <person name="Bates H.J."/>
            <person name="Dunwell J.M."/>
            <person name="Nellist C.F."/>
            <person name="Harrison R.J."/>
        </authorList>
    </citation>
    <scope>NUCLEOTIDE SEQUENCE [LARGE SCALE GENOMIC DNA]</scope>
    <source>
        <strain evidence="3 4">SCRP333</strain>
    </source>
</reference>
<dbReference type="Proteomes" id="UP000434957">
    <property type="component" value="Unassembled WGS sequence"/>
</dbReference>
<feature type="compositionally biased region" description="Basic residues" evidence="1">
    <location>
        <begin position="193"/>
        <end position="206"/>
    </location>
</feature>
<name>A0A6A4C001_9STRA</name>
<dbReference type="InterPro" id="IPR043502">
    <property type="entry name" value="DNA/RNA_pol_sf"/>
</dbReference>
<dbReference type="PANTHER" id="PTHR11439">
    <property type="entry name" value="GAG-POL-RELATED RETROTRANSPOSON"/>
    <property type="match status" value="1"/>
</dbReference>
<dbReference type="CDD" id="cd09272">
    <property type="entry name" value="RNase_HI_RT_Ty1"/>
    <property type="match status" value="1"/>
</dbReference>
<evidence type="ECO:0000313" key="4">
    <source>
        <dbReference type="Proteomes" id="UP000434957"/>
    </source>
</evidence>
<dbReference type="PROSITE" id="PS50994">
    <property type="entry name" value="INTEGRASE"/>
    <property type="match status" value="1"/>
</dbReference>
<dbReference type="PANTHER" id="PTHR11439:SF440">
    <property type="entry name" value="INTEGRASE CATALYTIC DOMAIN-CONTAINING PROTEIN"/>
    <property type="match status" value="1"/>
</dbReference>
<dbReference type="AlphaFoldDB" id="A0A6A4C001"/>
<keyword evidence="4" id="KW-1185">Reference proteome</keyword>
<evidence type="ECO:0000313" key="3">
    <source>
        <dbReference type="EMBL" id="KAE9282163.1"/>
    </source>
</evidence>
<sequence>MDSGGKYQNVDLFCKQTGVARQRSEARNQSSNGKAERMHIIIMNMARCMIFACGLPLNFWGDAVQYAAYILNRAPTNSNPGRASPLKLLTKQTPQLGEIVVFGSPCMVYRNPEKKNFAERAQHGMIVGIGEETKGYRVYLPKDKKVVTTQHVRDIETLDKEQNQNVQKLYLQDDEAGDEEETAGNAAAAASNSKKKPRKKGKKKKGYTRERHVTRSVARRAGDQAAEAAEQEELGGDVVNSVTEVDPRNYGEAMRSRQKEKWKPRDARVLHTKWVFKTKLDAEGLIERLKARLVACGNEQEFGVNYHITFAAVIDLTSVKLILVLARKWRVPAKHGDVPNAYVKAEKEAGLTIYIHLPQGMVISEEVLLGVESAKELVLELQKALYGLKQAGRLWNQLLHKKLIEIGFEQSLTDMCVYFRWRDGILLVVGVYVDDLLVTGTEQSVVDAFFGELKEFSVKDLGQASKFLGMRITYDDADGYNLDQEMLIQEMLKAHSMEHAHGVRTPIGPEWNELRGAKCEKLPVTGGAEVATVKRFQSLVGSLMWVSRCTRPDIAFAVHKASRRTHDPTVDDWKLAKTVLRYLGGTKESRLRMRGNKKAGELLEVVAYSDVDFAADKEDRKSVTGGLVTVDGIPVSWTCRKQGGVSLSTMEVEYTAASVMATELLGVIELLGELRVKHEVPMALRVDNQAALKQLEGEGASAKAKHIDVRIKFVGDYTKRGALKPEYCEGENMLADLMTKAVEAPRMVALRGIVGLH</sequence>
<feature type="domain" description="Integrase catalytic" evidence="2">
    <location>
        <begin position="1"/>
        <end position="93"/>
    </location>
</feature>
<organism evidence="3 4">
    <name type="scientific">Phytophthora rubi</name>
    <dbReference type="NCBI Taxonomy" id="129364"/>
    <lineage>
        <taxon>Eukaryota</taxon>
        <taxon>Sar</taxon>
        <taxon>Stramenopiles</taxon>
        <taxon>Oomycota</taxon>
        <taxon>Peronosporomycetes</taxon>
        <taxon>Peronosporales</taxon>
        <taxon>Peronosporaceae</taxon>
        <taxon>Phytophthora</taxon>
    </lineage>
</organism>
<dbReference type="InterPro" id="IPR012337">
    <property type="entry name" value="RNaseH-like_sf"/>
</dbReference>
<dbReference type="Pfam" id="PF07727">
    <property type="entry name" value="RVT_2"/>
    <property type="match status" value="1"/>
</dbReference>
<dbReference type="InterPro" id="IPR036397">
    <property type="entry name" value="RNaseH_sf"/>
</dbReference>
<comment type="caution">
    <text evidence="3">The sequence shown here is derived from an EMBL/GenBank/DDBJ whole genome shotgun (WGS) entry which is preliminary data.</text>
</comment>
<dbReference type="SUPFAM" id="SSF56672">
    <property type="entry name" value="DNA/RNA polymerases"/>
    <property type="match status" value="1"/>
</dbReference>
<dbReference type="Gene3D" id="3.30.420.10">
    <property type="entry name" value="Ribonuclease H-like superfamily/Ribonuclease H"/>
    <property type="match status" value="1"/>
</dbReference>
<protein>
    <recommendedName>
        <fullName evidence="2">Integrase catalytic domain-containing protein</fullName>
    </recommendedName>
</protein>
<dbReference type="EMBL" id="QXFT01003846">
    <property type="protein sequence ID" value="KAE9282163.1"/>
    <property type="molecule type" value="Genomic_DNA"/>
</dbReference>
<dbReference type="SUPFAM" id="SSF53098">
    <property type="entry name" value="Ribonuclease H-like"/>
    <property type="match status" value="1"/>
</dbReference>
<dbReference type="InterPro" id="IPR001584">
    <property type="entry name" value="Integrase_cat-core"/>
</dbReference>
<accession>A0A6A4C001</accession>
<feature type="region of interest" description="Disordered" evidence="1">
    <location>
        <begin position="175"/>
        <end position="233"/>
    </location>
</feature>
<evidence type="ECO:0000256" key="1">
    <source>
        <dbReference type="SAM" id="MobiDB-lite"/>
    </source>
</evidence>
<gene>
    <name evidence="3" type="ORF">PR003_g27477</name>
</gene>